<accession>A0A8J8XP19</accession>
<dbReference type="SMR" id="A0A8J8XP19"/>
<sequence length="135" mass="14713">MDASAVASADEAKKTTAAAAATAAGEPQKPAAVAPLLAQGYVDSILAFERVQWPVFSDDDLKHLSPEQRREIDKMAALHKALDDDLAVFQAEVSRQVEDNGCYVVGESYLADQAKLEALINEEWAKIDWSAFEFE</sequence>
<feature type="region of interest" description="Disordered" evidence="1">
    <location>
        <begin position="1"/>
        <end position="29"/>
    </location>
</feature>
<name>A0A8J8XP19_ORYSJ</name>
<proteinExistence type="predicted"/>
<feature type="compositionally biased region" description="Low complexity" evidence="1">
    <location>
        <begin position="15"/>
        <end position="29"/>
    </location>
</feature>
<reference evidence="2" key="1">
    <citation type="journal article" date="2005" name="PLoS Biol.">
        <title>The genomes of Oryza sativa: a history of duplications.</title>
        <authorList>
            <person name="Yu J."/>
            <person name="Wang J."/>
            <person name="Lin W."/>
            <person name="Li S."/>
            <person name="Li H."/>
            <person name="Zhou J."/>
            <person name="Ni P."/>
            <person name="Dong W."/>
            <person name="Hu S."/>
            <person name="Zeng C."/>
            <person name="Zhang J."/>
            <person name="Zhang Y."/>
            <person name="Li R."/>
            <person name="Xu Z."/>
            <person name="Li S."/>
            <person name="Li X."/>
            <person name="Zheng H."/>
            <person name="Cong L."/>
            <person name="Lin L."/>
            <person name="Yin J."/>
            <person name="Geng J."/>
            <person name="Li G."/>
            <person name="Shi J."/>
            <person name="Liu J."/>
            <person name="Lv H."/>
            <person name="Li J."/>
            <person name="Wang J."/>
            <person name="Deng Y."/>
            <person name="Ran L."/>
            <person name="Shi X."/>
            <person name="Wang X."/>
            <person name="Wu Q."/>
            <person name="Li C."/>
            <person name="Ren X."/>
            <person name="Wang J."/>
            <person name="Wang X."/>
            <person name="Li D."/>
            <person name="Liu D."/>
            <person name="Zhang X."/>
            <person name="Ji Z."/>
            <person name="Zhao W."/>
            <person name="Sun Y."/>
            <person name="Zhang Z."/>
            <person name="Bao J."/>
            <person name="Han Y."/>
            <person name="Dong L."/>
            <person name="Ji J."/>
            <person name="Chen P."/>
            <person name="Wu S."/>
            <person name="Liu J."/>
            <person name="Xiao Y."/>
            <person name="Bu D."/>
            <person name="Tan J."/>
            <person name="Yang L."/>
            <person name="Ye C."/>
            <person name="Zhang J."/>
            <person name="Xu J."/>
            <person name="Zhou Y."/>
            <person name="Yu Y."/>
            <person name="Zhang B."/>
            <person name="Zhuang S."/>
            <person name="Wei H."/>
            <person name="Liu B."/>
            <person name="Lei M."/>
            <person name="Yu H."/>
            <person name="Li Y."/>
            <person name="Xu H."/>
            <person name="Wei S."/>
            <person name="He X."/>
            <person name="Fang L."/>
            <person name="Zhang Z."/>
            <person name="Zhang Y."/>
            <person name="Huang X."/>
            <person name="Su Z."/>
            <person name="Tong W."/>
            <person name="Li J."/>
            <person name="Tong Z."/>
            <person name="Li S."/>
            <person name="Ye J."/>
            <person name="Wang L."/>
            <person name="Fang L."/>
            <person name="Lei T."/>
            <person name="Chen C."/>
            <person name="Chen H."/>
            <person name="Xu Z."/>
            <person name="Li H."/>
            <person name="Huang H."/>
            <person name="Zhang F."/>
            <person name="Xu H."/>
            <person name="Li N."/>
            <person name="Zhao C."/>
            <person name="Li S."/>
            <person name="Dong L."/>
            <person name="Huang Y."/>
            <person name="Li L."/>
            <person name="Xi Y."/>
            <person name="Qi Q."/>
            <person name="Li W."/>
            <person name="Zhang B."/>
            <person name="Hu W."/>
            <person name="Zhang Y."/>
            <person name="Tian X."/>
            <person name="Jiao Y."/>
            <person name="Liang X."/>
            <person name="Jin J."/>
            <person name="Gao L."/>
            <person name="Zheng W."/>
            <person name="Hao B."/>
            <person name="Liu S."/>
            <person name="Wang W."/>
            <person name="Yuan L."/>
            <person name="Cao M."/>
            <person name="McDermott J."/>
            <person name="Samudrala R."/>
            <person name="Wang J."/>
            <person name="Wong G.K."/>
            <person name="Yang H."/>
        </authorList>
    </citation>
    <scope>NUCLEOTIDE SEQUENCE [LARGE SCALE GENOMIC DNA]</scope>
</reference>
<reference evidence="2" key="2">
    <citation type="submission" date="2008-12" db="EMBL/GenBank/DDBJ databases">
        <title>Improved gene annotation of the rice (Oryza sativa) genomes.</title>
        <authorList>
            <person name="Wang J."/>
            <person name="Li R."/>
            <person name="Fan W."/>
            <person name="Huang Q."/>
            <person name="Zhang J."/>
            <person name="Zhou Y."/>
            <person name="Hu Y."/>
            <person name="Zi S."/>
            <person name="Li J."/>
            <person name="Ni P."/>
            <person name="Zheng H."/>
            <person name="Zhang Y."/>
            <person name="Zhao M."/>
            <person name="Hao Q."/>
            <person name="McDermott J."/>
            <person name="Samudrala R."/>
            <person name="Kristiansen K."/>
            <person name="Wong G.K.-S."/>
        </authorList>
    </citation>
    <scope>NUCLEOTIDE SEQUENCE</scope>
</reference>
<dbReference type="PANTHER" id="PTHR35166">
    <property type="entry name" value="OS05G0193700 PROTEIN-RELATED"/>
    <property type="match status" value="1"/>
</dbReference>
<dbReference type="PANTHER" id="PTHR35166:SF11">
    <property type="entry name" value="OS05G0151550 PROTEIN"/>
    <property type="match status" value="1"/>
</dbReference>
<dbReference type="AlphaFoldDB" id="A0A8J8XP19"/>
<dbReference type="EMBL" id="CM000148">
    <property type="protein sequence ID" value="EAZ18872.1"/>
    <property type="molecule type" value="Genomic_DNA"/>
</dbReference>
<evidence type="ECO:0000256" key="1">
    <source>
        <dbReference type="SAM" id="MobiDB-lite"/>
    </source>
</evidence>
<evidence type="ECO:0000313" key="2">
    <source>
        <dbReference type="EMBL" id="EAZ18872.1"/>
    </source>
</evidence>
<gene>
    <name evidence="2" type="ORF">OsJ_34411</name>
</gene>
<protein>
    <submittedName>
        <fullName evidence="2">Uncharacterized protein</fullName>
    </submittedName>
</protein>
<organism evidence="2">
    <name type="scientific">Oryza sativa subsp. japonica</name>
    <name type="common">Rice</name>
    <dbReference type="NCBI Taxonomy" id="39947"/>
    <lineage>
        <taxon>Eukaryota</taxon>
        <taxon>Viridiplantae</taxon>
        <taxon>Streptophyta</taxon>
        <taxon>Embryophyta</taxon>
        <taxon>Tracheophyta</taxon>
        <taxon>Spermatophyta</taxon>
        <taxon>Magnoliopsida</taxon>
        <taxon>Liliopsida</taxon>
        <taxon>Poales</taxon>
        <taxon>Poaceae</taxon>
        <taxon>BOP clade</taxon>
        <taxon>Oryzoideae</taxon>
        <taxon>Oryzeae</taxon>
        <taxon>Oryzinae</taxon>
        <taxon>Oryza</taxon>
        <taxon>Oryza sativa</taxon>
    </lineage>
</organism>
<dbReference type="Proteomes" id="UP000007752">
    <property type="component" value="Chromosome 11"/>
</dbReference>